<evidence type="ECO:0000313" key="2">
    <source>
        <dbReference type="Proteomes" id="UP001059663"/>
    </source>
</evidence>
<protein>
    <submittedName>
        <fullName evidence="1">Uncharacterized protein</fullName>
    </submittedName>
</protein>
<evidence type="ECO:0000313" key="1">
    <source>
        <dbReference type="EMBL" id="UUZ46500.1"/>
    </source>
</evidence>
<proteinExistence type="predicted"/>
<reference evidence="1" key="1">
    <citation type="submission" date="2021-11" db="EMBL/GenBank/DDBJ databases">
        <title>Study of the species diversity of bacterial strains isolated from a unique natural object - Shulgan-Tash cave (Bashkiria).</title>
        <authorList>
            <person name="Sazanova A.L."/>
            <person name="Chirak E.R."/>
            <person name="Safronova V.I."/>
        </authorList>
    </citation>
    <scope>NUCLEOTIDE SEQUENCE</scope>
    <source>
        <strain evidence="1">P1</strain>
    </source>
</reference>
<dbReference type="EMBL" id="CP087977">
    <property type="protein sequence ID" value="UUZ46500.1"/>
    <property type="molecule type" value="Genomic_DNA"/>
</dbReference>
<dbReference type="Proteomes" id="UP001059663">
    <property type="component" value="Chromosome"/>
</dbReference>
<accession>A0AC61U8W3</accession>
<name>A0AC61U8W3_9MICO</name>
<gene>
    <name evidence="1" type="ORF">LP422_03810</name>
</gene>
<organism evidence="1 2">
    <name type="scientific">Janibacter limosus</name>
    <dbReference type="NCBI Taxonomy" id="53458"/>
    <lineage>
        <taxon>Bacteria</taxon>
        <taxon>Bacillati</taxon>
        <taxon>Actinomycetota</taxon>
        <taxon>Actinomycetes</taxon>
        <taxon>Micrococcales</taxon>
        <taxon>Intrasporangiaceae</taxon>
        <taxon>Janibacter</taxon>
    </lineage>
</organism>
<sequence length="54" mass="5671">MEAGLGDEVVLAAGALDDQRLHLLETGSRARGQVLARPGQGEDRRGRAGQEVTS</sequence>